<dbReference type="CDD" id="cd16262">
    <property type="entry name" value="EFG_III"/>
    <property type="match status" value="1"/>
</dbReference>
<dbReference type="Pfam" id="PF00009">
    <property type="entry name" value="GTP_EFTU"/>
    <property type="match status" value="1"/>
</dbReference>
<name>A0AA35TVU7_GEOBA</name>
<keyword evidence="5" id="KW-0251">Elongation factor</keyword>
<organism evidence="5 6">
    <name type="scientific">Geodia barretti</name>
    <name type="common">Barrett's horny sponge</name>
    <dbReference type="NCBI Taxonomy" id="519541"/>
    <lineage>
        <taxon>Eukaryota</taxon>
        <taxon>Metazoa</taxon>
        <taxon>Porifera</taxon>
        <taxon>Demospongiae</taxon>
        <taxon>Heteroscleromorpha</taxon>
        <taxon>Tetractinellida</taxon>
        <taxon>Astrophorina</taxon>
        <taxon>Geodiidae</taxon>
        <taxon>Geodia</taxon>
    </lineage>
</organism>
<keyword evidence="1" id="KW-0547">Nucleotide-binding</keyword>
<comment type="caution">
    <text evidence="5">The sequence shown here is derived from an EMBL/GenBank/DDBJ whole genome shotgun (WGS) entry which is preliminary data.</text>
</comment>
<dbReference type="Gene3D" id="3.30.70.240">
    <property type="match status" value="1"/>
</dbReference>
<dbReference type="InterPro" id="IPR020568">
    <property type="entry name" value="Ribosomal_Su5_D2-typ_SF"/>
</dbReference>
<dbReference type="FunFam" id="3.30.70.240:FF:000001">
    <property type="entry name" value="Elongation factor G"/>
    <property type="match status" value="1"/>
</dbReference>
<dbReference type="Pfam" id="PF22042">
    <property type="entry name" value="EF-G_D2"/>
    <property type="match status" value="1"/>
</dbReference>
<evidence type="ECO:0000259" key="4">
    <source>
        <dbReference type="PROSITE" id="PS51722"/>
    </source>
</evidence>
<dbReference type="InterPro" id="IPR035649">
    <property type="entry name" value="EFG_V"/>
</dbReference>
<dbReference type="InterPro" id="IPR014721">
    <property type="entry name" value="Ribsml_uS5_D2-typ_fold_subgr"/>
</dbReference>
<protein>
    <submittedName>
        <fullName evidence="5">Elongation factor G</fullName>
    </submittedName>
</protein>
<dbReference type="AlphaFoldDB" id="A0AA35TVU7"/>
<dbReference type="InterPro" id="IPR047872">
    <property type="entry name" value="EFG_IV"/>
</dbReference>
<dbReference type="EMBL" id="CASHTH010004280">
    <property type="protein sequence ID" value="CAI8055438.1"/>
    <property type="molecule type" value="Genomic_DNA"/>
</dbReference>
<gene>
    <name evidence="5" type="ORF">GBAR_LOCUS30275</name>
</gene>
<dbReference type="SMART" id="SM00838">
    <property type="entry name" value="EFG_C"/>
    <property type="match status" value="1"/>
</dbReference>
<dbReference type="CDD" id="cd03713">
    <property type="entry name" value="EFG_mtEFG_C"/>
    <property type="match status" value="1"/>
</dbReference>
<dbReference type="InterPro" id="IPR035647">
    <property type="entry name" value="EFG_III/V"/>
</dbReference>
<keyword evidence="2" id="KW-0648">Protein biosynthesis</keyword>
<dbReference type="InterPro" id="IPR053905">
    <property type="entry name" value="EF-G-like_DII"/>
</dbReference>
<keyword evidence="3" id="KW-0342">GTP-binding</keyword>
<dbReference type="CDD" id="cd04088">
    <property type="entry name" value="EFG_mtEFG_II"/>
    <property type="match status" value="1"/>
</dbReference>
<evidence type="ECO:0000256" key="3">
    <source>
        <dbReference type="ARBA" id="ARBA00023134"/>
    </source>
</evidence>
<dbReference type="GO" id="GO:0003746">
    <property type="term" value="F:translation elongation factor activity"/>
    <property type="evidence" value="ECO:0007669"/>
    <property type="project" value="UniProtKB-KW"/>
</dbReference>
<dbReference type="NCBIfam" id="NF009381">
    <property type="entry name" value="PRK12740.1-5"/>
    <property type="match status" value="1"/>
</dbReference>
<accession>A0AA35TVU7</accession>
<dbReference type="SUPFAM" id="SSF54211">
    <property type="entry name" value="Ribosomal protein S5 domain 2-like"/>
    <property type="match status" value="1"/>
</dbReference>
<dbReference type="SMART" id="SM00889">
    <property type="entry name" value="EFG_IV"/>
    <property type="match status" value="1"/>
</dbReference>
<evidence type="ECO:0000313" key="5">
    <source>
        <dbReference type="EMBL" id="CAI8055438.1"/>
    </source>
</evidence>
<reference evidence="5" key="1">
    <citation type="submission" date="2023-03" db="EMBL/GenBank/DDBJ databases">
        <authorList>
            <person name="Steffen K."/>
            <person name="Cardenas P."/>
        </authorList>
    </citation>
    <scope>NUCLEOTIDE SEQUENCE</scope>
</reference>
<evidence type="ECO:0000313" key="6">
    <source>
        <dbReference type="Proteomes" id="UP001174909"/>
    </source>
</evidence>
<dbReference type="Gene3D" id="3.30.230.10">
    <property type="match status" value="1"/>
</dbReference>
<dbReference type="NCBIfam" id="NF009891">
    <property type="entry name" value="PRK13351.1-1"/>
    <property type="match status" value="1"/>
</dbReference>
<dbReference type="Pfam" id="PF00679">
    <property type="entry name" value="EFG_C"/>
    <property type="match status" value="1"/>
</dbReference>
<dbReference type="FunFam" id="3.30.230.10:FF:000003">
    <property type="entry name" value="Elongation factor G"/>
    <property type="match status" value="1"/>
</dbReference>
<dbReference type="InterPro" id="IPR009000">
    <property type="entry name" value="Transl_B-barrel_sf"/>
</dbReference>
<dbReference type="PANTHER" id="PTHR43261">
    <property type="entry name" value="TRANSLATION ELONGATION FACTOR G-RELATED"/>
    <property type="match status" value="1"/>
</dbReference>
<feature type="domain" description="Tr-type G" evidence="4">
    <location>
        <begin position="1"/>
        <end position="250"/>
    </location>
</feature>
<dbReference type="Gene3D" id="2.40.30.10">
    <property type="entry name" value="Translation factors"/>
    <property type="match status" value="1"/>
</dbReference>
<dbReference type="Proteomes" id="UP001174909">
    <property type="component" value="Unassembled WGS sequence"/>
</dbReference>
<proteinExistence type="predicted"/>
<dbReference type="Pfam" id="PF14492">
    <property type="entry name" value="EFG_III"/>
    <property type="match status" value="1"/>
</dbReference>
<dbReference type="SUPFAM" id="SSF52540">
    <property type="entry name" value="P-loop containing nucleoside triphosphate hydrolases"/>
    <property type="match status" value="1"/>
</dbReference>
<dbReference type="SUPFAM" id="SSF54980">
    <property type="entry name" value="EF-G C-terminal domain-like"/>
    <property type="match status" value="2"/>
</dbReference>
<dbReference type="PROSITE" id="PS51722">
    <property type="entry name" value="G_TR_2"/>
    <property type="match status" value="1"/>
</dbReference>
<dbReference type="InterPro" id="IPR027417">
    <property type="entry name" value="P-loop_NTPase"/>
</dbReference>
<dbReference type="Gene3D" id="3.40.50.300">
    <property type="entry name" value="P-loop containing nucleotide triphosphate hydrolases"/>
    <property type="match status" value="1"/>
</dbReference>
<dbReference type="InterPro" id="IPR000795">
    <property type="entry name" value="T_Tr_GTP-bd_dom"/>
</dbReference>
<dbReference type="InterPro" id="IPR005517">
    <property type="entry name" value="Transl_elong_EFG/EF2_IV"/>
</dbReference>
<dbReference type="Gene3D" id="3.30.70.870">
    <property type="entry name" value="Elongation Factor G (Translational Gtpase), domain 3"/>
    <property type="match status" value="1"/>
</dbReference>
<dbReference type="GO" id="GO:0032790">
    <property type="term" value="P:ribosome disassembly"/>
    <property type="evidence" value="ECO:0007669"/>
    <property type="project" value="TreeGrafter"/>
</dbReference>
<dbReference type="GO" id="GO:0003924">
    <property type="term" value="F:GTPase activity"/>
    <property type="evidence" value="ECO:0007669"/>
    <property type="project" value="InterPro"/>
</dbReference>
<sequence>MIFSTGATNRLGSVDEGNTVSDYTDAEIARKISISTSMLHCDWKGSKVNILDVPGYADFIGDAKTAVWASDIALTLVNATSGVEIGTDKAFGFASEFNRATVFLINHVDREFADCDGAFSAIQEHFGSEAIPFQIPVNAGEGFNQIIDVLQMKLITYTDGKAEASDIPEEWQDQAENLREQVVEGAAESDDDLIERYFEEGELTDEEIAQGLKIGMVNRTLFPIFVSAASKNIGVDLLLDFLSIFAPGPLDLPIPTAFKEGSEEEVALAVNDDGPLAAVVFKTISESVGDLSFLRVYSGSITSGEDVFNPNRRTNERIGQIYSMSGGKRVDMDVVGAGDIGALIKLKDTHTGNTLCNRNARLQIQPIEFPHPLIRVAVTARSRGDEDKISAGLHSIHEEDPSFVAGYDAELRQIIAQGQGELHLTVVFDKLKSKFGVEVEVVEPRIPYRETIQSRSEAQYRHRKQSGGRGQYGEAYLRLAPKQRGDGFEFLDEVVGGSIPGKYIPAVEKGVVEAMQRGVLAGYPIVDTQVTVYDGSFHQVDSSDMAFKLAGSFAFQNAFIDAKPILLEPIYKVSVVVPDSYMGDVMADLNGRRGRIQGMDPEGNVQVIHAEVPLADLYKYSTSLRSMTQGTGDYTMAFSHYEPVPHDVTQKVIEASEHDRELVEA</sequence>
<dbReference type="InterPro" id="IPR041095">
    <property type="entry name" value="EFG_II"/>
</dbReference>
<dbReference type="SUPFAM" id="SSF50447">
    <property type="entry name" value="Translation proteins"/>
    <property type="match status" value="1"/>
</dbReference>
<dbReference type="InterPro" id="IPR000640">
    <property type="entry name" value="EFG_V-like"/>
</dbReference>
<dbReference type="InterPro" id="IPR009022">
    <property type="entry name" value="EFG_III"/>
</dbReference>
<keyword evidence="6" id="KW-1185">Reference proteome</keyword>
<dbReference type="GO" id="GO:0005525">
    <property type="term" value="F:GTP binding"/>
    <property type="evidence" value="ECO:0007669"/>
    <property type="project" value="UniProtKB-KW"/>
</dbReference>
<dbReference type="CDD" id="cd01434">
    <property type="entry name" value="EFG_mtEFG1_IV"/>
    <property type="match status" value="1"/>
</dbReference>
<evidence type="ECO:0000256" key="1">
    <source>
        <dbReference type="ARBA" id="ARBA00022741"/>
    </source>
</evidence>
<dbReference type="Pfam" id="PF03764">
    <property type="entry name" value="EFG_IV"/>
    <property type="match status" value="1"/>
</dbReference>
<dbReference type="PANTHER" id="PTHR43261:SF6">
    <property type="entry name" value="ELONGATION FACTOR G-LIKE PROTEIN"/>
    <property type="match status" value="1"/>
</dbReference>
<evidence type="ECO:0000256" key="2">
    <source>
        <dbReference type="ARBA" id="ARBA00022917"/>
    </source>
</evidence>